<gene>
    <name evidence="3" type="ORF">BK138_06340</name>
</gene>
<comment type="caution">
    <text evidence="3">The sequence shown here is derived from an EMBL/GenBank/DDBJ whole genome shotgun (WGS) entry which is preliminary data.</text>
</comment>
<dbReference type="AlphaFoldDB" id="A0A1R1F286"/>
<dbReference type="SUPFAM" id="SSF53850">
    <property type="entry name" value="Periplasmic binding protein-like II"/>
    <property type="match status" value="1"/>
</dbReference>
<organism evidence="3 4">
    <name type="scientific">Paenibacillus rhizosphaerae</name>
    <dbReference type="NCBI Taxonomy" id="297318"/>
    <lineage>
        <taxon>Bacteria</taxon>
        <taxon>Bacillati</taxon>
        <taxon>Bacillota</taxon>
        <taxon>Bacilli</taxon>
        <taxon>Bacillales</taxon>
        <taxon>Paenibacillaceae</taxon>
        <taxon>Paenibacillus</taxon>
    </lineage>
</organism>
<evidence type="ECO:0000313" key="4">
    <source>
        <dbReference type="Proteomes" id="UP000187172"/>
    </source>
</evidence>
<dbReference type="RefSeq" id="WP_076167410.1">
    <property type="nucleotide sequence ID" value="NZ_MRTP01000001.1"/>
</dbReference>
<sequence>MRKKAAKKWGTAVLAAALVLSLAACGGTSGNDQAKGEASTSGKTAEPEKLTHLTYWVSMHPAAAAQMKTYAEMGMYKELERITGVKVDFQHPPTDSTQAQEQFNLMMVSEKLPDVIETSWIGYPGGPEKAIQDNKIIKLNDLIDQYAPNLKKLLDEHPDWKKQVTTDDGSLYMFPFFRGGDKVRVFYGPSIRKDWLDKLGLQMPTTIDEWHEVLKAFKEKDPNGNGKADEIPLYFTKDDIGTDAPFLGAWGINYGFYQIDNSVKYGPIQPEYKEFLATMNQWYKEGLLDKDFAAPNDKLFDAKMTGNQLGAAPTYNGGGIGKYANLMKDKDPKFNLVAAPYPVLNKGDKPIWGQKDFATNGIGAAISTSNTNPTETVKWLDYAYGEQGDLLFNYGKEGEAYTLKDGKPVFLPEVLNPPSGVSLQQSFAKHNRSTWSAPFVLSDEFQMQYLALPNQKDALTVWSQPTGERKMPLVTPTKDESSQFASIMTDINTYKDEMFLKFIMGAEPIDNFDKYVKKIEAMGINDAIKIQQSALDRFNKR</sequence>
<dbReference type="EMBL" id="MRTP01000001">
    <property type="protein sequence ID" value="OMF58167.1"/>
    <property type="molecule type" value="Genomic_DNA"/>
</dbReference>
<dbReference type="PANTHER" id="PTHR43649">
    <property type="entry name" value="ARABINOSE-BINDING PROTEIN-RELATED"/>
    <property type="match status" value="1"/>
</dbReference>
<protein>
    <submittedName>
        <fullName evidence="3">ABC transporter substrate-binding protein</fullName>
    </submittedName>
</protein>
<evidence type="ECO:0000313" key="3">
    <source>
        <dbReference type="EMBL" id="OMF58167.1"/>
    </source>
</evidence>
<reference evidence="3 4" key="1">
    <citation type="submission" date="2016-11" db="EMBL/GenBank/DDBJ databases">
        <title>Paenibacillus species isolates.</title>
        <authorList>
            <person name="Beno S.M."/>
        </authorList>
    </citation>
    <scope>NUCLEOTIDE SEQUENCE [LARGE SCALE GENOMIC DNA]</scope>
    <source>
        <strain evidence="3 4">FSL R5-0378</strain>
    </source>
</reference>
<dbReference type="PROSITE" id="PS51257">
    <property type="entry name" value="PROKAR_LIPOPROTEIN"/>
    <property type="match status" value="1"/>
</dbReference>
<keyword evidence="1 2" id="KW-0732">Signal</keyword>
<dbReference type="Gene3D" id="3.40.190.10">
    <property type="entry name" value="Periplasmic binding protein-like II"/>
    <property type="match status" value="2"/>
</dbReference>
<accession>A0A1R1F286</accession>
<dbReference type="Proteomes" id="UP000187172">
    <property type="component" value="Unassembled WGS sequence"/>
</dbReference>
<keyword evidence="4" id="KW-1185">Reference proteome</keyword>
<proteinExistence type="predicted"/>
<feature type="signal peptide" evidence="2">
    <location>
        <begin position="1"/>
        <end position="26"/>
    </location>
</feature>
<dbReference type="PANTHER" id="PTHR43649:SF33">
    <property type="entry name" value="POLYGALACTURONAN_RHAMNOGALACTURONAN-BINDING PROTEIN YTCQ"/>
    <property type="match status" value="1"/>
</dbReference>
<evidence type="ECO:0000256" key="1">
    <source>
        <dbReference type="ARBA" id="ARBA00022729"/>
    </source>
</evidence>
<name>A0A1R1F286_9BACL</name>
<evidence type="ECO:0000256" key="2">
    <source>
        <dbReference type="SAM" id="SignalP"/>
    </source>
</evidence>
<dbReference type="InterPro" id="IPR050490">
    <property type="entry name" value="Bact_solute-bd_prot1"/>
</dbReference>
<feature type="chain" id="PRO_5039187524" evidence="2">
    <location>
        <begin position="27"/>
        <end position="541"/>
    </location>
</feature>
<dbReference type="STRING" id="297318.BK138_06340"/>